<feature type="transmembrane region" description="Helical" evidence="8">
    <location>
        <begin position="12"/>
        <end position="41"/>
    </location>
</feature>
<dbReference type="GO" id="GO:0005886">
    <property type="term" value="C:plasma membrane"/>
    <property type="evidence" value="ECO:0007669"/>
    <property type="project" value="TreeGrafter"/>
</dbReference>
<feature type="binding site" evidence="6">
    <location>
        <position position="167"/>
    </location>
    <ligand>
        <name>Na(+)</name>
        <dbReference type="ChEBI" id="CHEBI:29101"/>
        <label>1</label>
    </ligand>
</feature>
<dbReference type="GO" id="GO:0089718">
    <property type="term" value="P:amino acid import across plasma membrane"/>
    <property type="evidence" value="ECO:0007669"/>
    <property type="project" value="TreeGrafter"/>
</dbReference>
<feature type="transmembrane region" description="Helical" evidence="8">
    <location>
        <begin position="325"/>
        <end position="346"/>
    </location>
</feature>
<dbReference type="AlphaFoldDB" id="A0A8T2PAQ1"/>
<feature type="binding site" evidence="6">
    <location>
        <position position="267"/>
    </location>
    <ligand>
        <name>Na(+)</name>
        <dbReference type="ChEBI" id="CHEBI:29101"/>
        <label>1</label>
    </ligand>
</feature>
<feature type="transmembrane region" description="Helical" evidence="8">
    <location>
        <begin position="293"/>
        <end position="319"/>
    </location>
</feature>
<evidence type="ECO:0000256" key="7">
    <source>
        <dbReference type="PIRSR" id="PIRSR600175-2"/>
    </source>
</evidence>
<feature type="transmembrane region" description="Helical" evidence="8">
    <location>
        <begin position="252"/>
        <end position="272"/>
    </location>
</feature>
<name>A0A8T2PAQ1_9TELE</name>
<keyword evidence="6" id="KW-0479">Metal-binding</keyword>
<comment type="subcellular location">
    <subcellularLocation>
        <location evidence="1">Membrane</location>
        <topology evidence="1">Multi-pass membrane protein</topology>
    </subcellularLocation>
</comment>
<feature type="transmembrane region" description="Helical" evidence="8">
    <location>
        <begin position="193"/>
        <end position="214"/>
    </location>
</feature>
<evidence type="ECO:0000256" key="1">
    <source>
        <dbReference type="ARBA" id="ARBA00004141"/>
    </source>
</evidence>
<keyword evidence="7" id="KW-1015">Disulfide bond</keyword>
<evidence type="ECO:0008006" key="11">
    <source>
        <dbReference type="Google" id="ProtNLM"/>
    </source>
</evidence>
<comment type="caution">
    <text evidence="9">The sequence shown here is derived from an EMBL/GenBank/DDBJ whole genome shotgun (WGS) entry which is preliminary data.</text>
</comment>
<keyword evidence="6" id="KW-0915">Sodium</keyword>
<gene>
    <name evidence="9" type="ORF">JZ751_007026</name>
</gene>
<feature type="transmembrane region" description="Helical" evidence="8">
    <location>
        <begin position="107"/>
        <end position="127"/>
    </location>
</feature>
<feature type="transmembrane region" description="Helical" evidence="8">
    <location>
        <begin position="164"/>
        <end position="181"/>
    </location>
</feature>
<dbReference type="OrthoDB" id="6581954at2759"/>
<dbReference type="SUPFAM" id="SSF161070">
    <property type="entry name" value="SNF-like"/>
    <property type="match status" value="1"/>
</dbReference>
<reference evidence="9" key="1">
    <citation type="thesis" date="2021" institute="BYU ScholarsArchive" country="Provo, UT, USA">
        <title>Applications of and Algorithms for Genome Assembly and Genomic Analyses with an Emphasis on Marine Teleosts.</title>
        <authorList>
            <person name="Pickett B.D."/>
        </authorList>
    </citation>
    <scope>NUCLEOTIDE SEQUENCE</scope>
    <source>
        <strain evidence="9">HI-2016</strain>
    </source>
</reference>
<proteinExistence type="predicted"/>
<evidence type="ECO:0000256" key="2">
    <source>
        <dbReference type="ARBA" id="ARBA00022448"/>
    </source>
</evidence>
<feature type="binding site" evidence="6">
    <location>
        <position position="264"/>
    </location>
    <ligand>
        <name>Na(+)</name>
        <dbReference type="ChEBI" id="CHEBI:29101"/>
        <label>1</label>
    </ligand>
</feature>
<feature type="transmembrane region" description="Helical" evidence="8">
    <location>
        <begin position="136"/>
        <end position="158"/>
    </location>
</feature>
<organism evidence="9 10">
    <name type="scientific">Albula glossodonta</name>
    <name type="common">roundjaw bonefish</name>
    <dbReference type="NCBI Taxonomy" id="121402"/>
    <lineage>
        <taxon>Eukaryota</taxon>
        <taxon>Metazoa</taxon>
        <taxon>Chordata</taxon>
        <taxon>Craniata</taxon>
        <taxon>Vertebrata</taxon>
        <taxon>Euteleostomi</taxon>
        <taxon>Actinopterygii</taxon>
        <taxon>Neopterygii</taxon>
        <taxon>Teleostei</taxon>
        <taxon>Albuliformes</taxon>
        <taxon>Albulidae</taxon>
        <taxon>Albula</taxon>
    </lineage>
</organism>
<dbReference type="EMBL" id="JAFBMS010000015">
    <property type="protein sequence ID" value="KAG9346712.1"/>
    <property type="molecule type" value="Genomic_DNA"/>
</dbReference>
<evidence type="ECO:0000256" key="8">
    <source>
        <dbReference type="SAM" id="Phobius"/>
    </source>
</evidence>
<dbReference type="PANTHER" id="PTHR11616:SF231">
    <property type="entry name" value="SODIUM-DEPENDENT PROLINE TRANSPORTER"/>
    <property type="match status" value="1"/>
</dbReference>
<keyword evidence="4 8" id="KW-1133">Transmembrane helix</keyword>
<dbReference type="GO" id="GO:0046872">
    <property type="term" value="F:metal ion binding"/>
    <property type="evidence" value="ECO:0007669"/>
    <property type="project" value="UniProtKB-KW"/>
</dbReference>
<feature type="binding site" evidence="6">
    <location>
        <position position="268"/>
    </location>
    <ligand>
        <name>Na(+)</name>
        <dbReference type="ChEBI" id="CHEBI:29101"/>
        <label>1</label>
    </ligand>
</feature>
<keyword evidence="3 8" id="KW-0812">Transmembrane</keyword>
<feature type="disulfide bond" evidence="7">
    <location>
        <begin position="53"/>
        <end position="62"/>
    </location>
</feature>
<dbReference type="Pfam" id="PF00209">
    <property type="entry name" value="SNF"/>
    <property type="match status" value="1"/>
</dbReference>
<sequence length="509" mass="57407">MYEDFLLLPAQVLAWVGVIIIVSLVAIYYNMIITYVLFFLFASLTRDLPWQHCGHWWNTEHCLDHRRGNQSGHALNTTGTVSPSEEYWSRRVLHIQGSSGVGHPGAVRWNLCLCLLLSWVIVFMCILKGVKSSGKVVYFTATFPYIILLMLLVQGVWIEAALQIFYSLGVGFGGLLTFASYNTFHQNIYRDTFIVTLGNAFTSILAGFAIFYVLGYMSQELGVPVNQVAQAGPELAFVVYPQAMTMLPLAPLWSFLFFFMLLTLGFDSQFAFMETIVTAVTDEFPYFLRPRKALFSACVSVAMFLMGIILTTAGGMYWLVLFDDYSAGFELMVVVITSCFVISASVQRFSQDIKMMLGFEPGIYFTACWRYLSPLTMAALLVYSIVKYQPSEYGTYKLPQWAETLGILMGLLPCLMVPAGMVVALLRQEGTLLQRLRQAIRPSLEWGPSLDENRTGIYMNTLPGCQSPRPLMVHLRKYGGMTSYENTAMEVDKEMEMEMETEIEEALTI</sequence>
<evidence type="ECO:0000256" key="5">
    <source>
        <dbReference type="ARBA" id="ARBA00023136"/>
    </source>
</evidence>
<feature type="transmembrane region" description="Helical" evidence="8">
    <location>
        <begin position="367"/>
        <end position="386"/>
    </location>
</feature>
<dbReference type="PROSITE" id="PS50267">
    <property type="entry name" value="NA_NEUROTRAN_SYMP_3"/>
    <property type="match status" value="1"/>
</dbReference>
<dbReference type="PRINTS" id="PR00176">
    <property type="entry name" value="NANEUSMPORT"/>
</dbReference>
<feature type="binding site" evidence="6">
    <location>
        <position position="199"/>
    </location>
    <ligand>
        <name>Na(+)</name>
        <dbReference type="ChEBI" id="CHEBI:29101"/>
        <label>1</label>
    </ligand>
</feature>
<keyword evidence="10" id="KW-1185">Reference proteome</keyword>
<dbReference type="GO" id="GO:0005283">
    <property type="term" value="F:amino acid:sodium symporter activity"/>
    <property type="evidence" value="ECO:0007669"/>
    <property type="project" value="TreeGrafter"/>
</dbReference>
<evidence type="ECO:0000256" key="6">
    <source>
        <dbReference type="PIRSR" id="PIRSR600175-1"/>
    </source>
</evidence>
<dbReference type="InterPro" id="IPR037272">
    <property type="entry name" value="SNS_sf"/>
</dbReference>
<evidence type="ECO:0000256" key="3">
    <source>
        <dbReference type="ARBA" id="ARBA00022692"/>
    </source>
</evidence>
<protein>
    <recommendedName>
        <fullName evidence="11">Sodium-dependent proline transporter</fullName>
    </recommendedName>
</protein>
<feature type="transmembrane region" description="Helical" evidence="8">
    <location>
        <begin position="406"/>
        <end position="426"/>
    </location>
</feature>
<keyword evidence="5 8" id="KW-0472">Membrane</keyword>
<evidence type="ECO:0000313" key="10">
    <source>
        <dbReference type="Proteomes" id="UP000824540"/>
    </source>
</evidence>
<accession>A0A8T2PAQ1</accession>
<dbReference type="Proteomes" id="UP000824540">
    <property type="component" value="Unassembled WGS sequence"/>
</dbReference>
<evidence type="ECO:0000256" key="4">
    <source>
        <dbReference type="ARBA" id="ARBA00022989"/>
    </source>
</evidence>
<dbReference type="PANTHER" id="PTHR11616">
    <property type="entry name" value="SODIUM/CHLORIDE DEPENDENT TRANSPORTER"/>
    <property type="match status" value="1"/>
</dbReference>
<dbReference type="PROSITE" id="PS00754">
    <property type="entry name" value="NA_NEUROTRAN_SYMP_2"/>
    <property type="match status" value="1"/>
</dbReference>
<evidence type="ECO:0000313" key="9">
    <source>
        <dbReference type="EMBL" id="KAG9346712.1"/>
    </source>
</evidence>
<dbReference type="InterPro" id="IPR000175">
    <property type="entry name" value="Na/ntran_symport"/>
</dbReference>
<keyword evidence="2" id="KW-0813">Transport</keyword>